<evidence type="ECO:0000313" key="3">
    <source>
        <dbReference type="EMBL" id="MFM0593350.1"/>
    </source>
</evidence>
<accession>A0ABW9D4T6</accession>
<gene>
    <name evidence="3" type="ORF">PQQ68_09980</name>
</gene>
<dbReference type="CDD" id="cd00431">
    <property type="entry name" value="cysteine_hydrolases"/>
    <property type="match status" value="1"/>
</dbReference>
<feature type="domain" description="Isochorismatase-like" evidence="2">
    <location>
        <begin position="32"/>
        <end position="217"/>
    </location>
</feature>
<dbReference type="RefSeq" id="WP_408211308.1">
    <property type="nucleotide sequence ID" value="NZ_JAQQBZ010000005.1"/>
</dbReference>
<dbReference type="Gene3D" id="3.40.50.850">
    <property type="entry name" value="Isochorismatase-like"/>
    <property type="match status" value="1"/>
</dbReference>
<dbReference type="SUPFAM" id="SSF52499">
    <property type="entry name" value="Isochorismatase-like hydrolases"/>
    <property type="match status" value="1"/>
</dbReference>
<evidence type="ECO:0000256" key="1">
    <source>
        <dbReference type="ARBA" id="ARBA00022801"/>
    </source>
</evidence>
<evidence type="ECO:0000259" key="2">
    <source>
        <dbReference type="Pfam" id="PF00857"/>
    </source>
</evidence>
<dbReference type="InterPro" id="IPR000868">
    <property type="entry name" value="Isochorismatase-like_dom"/>
</dbReference>
<reference evidence="3 4" key="1">
    <citation type="journal article" date="2024" name="Chem. Sci.">
        <title>Discovery of megapolipeptins by genome mining of a Burkholderiales bacteria collection.</title>
        <authorList>
            <person name="Paulo B.S."/>
            <person name="Recchia M.J.J."/>
            <person name="Lee S."/>
            <person name="Fergusson C.H."/>
            <person name="Romanowski S.B."/>
            <person name="Hernandez A."/>
            <person name="Krull N."/>
            <person name="Liu D.Y."/>
            <person name="Cavanagh H."/>
            <person name="Bos A."/>
            <person name="Gray C.A."/>
            <person name="Murphy B.T."/>
            <person name="Linington R.G."/>
            <person name="Eustaquio A.S."/>
        </authorList>
    </citation>
    <scope>NUCLEOTIDE SEQUENCE [LARGE SCALE GENOMIC DNA]</scope>
    <source>
        <strain evidence="3 4">RL17-335-BIF-A</strain>
    </source>
</reference>
<keyword evidence="4" id="KW-1185">Reference proteome</keyword>
<organism evidence="3 4">
    <name type="scientific">Paraburkholderia dilworthii</name>
    <dbReference type="NCBI Taxonomy" id="948106"/>
    <lineage>
        <taxon>Bacteria</taxon>
        <taxon>Pseudomonadati</taxon>
        <taxon>Pseudomonadota</taxon>
        <taxon>Betaproteobacteria</taxon>
        <taxon>Burkholderiales</taxon>
        <taxon>Burkholderiaceae</taxon>
        <taxon>Paraburkholderia</taxon>
    </lineage>
</organism>
<comment type="caution">
    <text evidence="3">The sequence shown here is derived from an EMBL/GenBank/DDBJ whole genome shotgun (WGS) entry which is preliminary data.</text>
</comment>
<dbReference type="InterPro" id="IPR036380">
    <property type="entry name" value="Isochorismatase-like_sf"/>
</dbReference>
<dbReference type="EMBL" id="JAQQBZ010000005">
    <property type="protein sequence ID" value="MFM0593350.1"/>
    <property type="molecule type" value="Genomic_DNA"/>
</dbReference>
<proteinExistence type="predicted"/>
<name>A0ABW9D4T6_9BURK</name>
<dbReference type="GO" id="GO:0016787">
    <property type="term" value="F:hydrolase activity"/>
    <property type="evidence" value="ECO:0007669"/>
    <property type="project" value="UniProtKB-KW"/>
</dbReference>
<sequence>MHKINIPDTIVARAVARRGSVCVYDSLEPTRTALLVVDLQNGFVAPGYPGELPVAREIVCNVNRLAAALRDAGGHVFWIKHTQIGPGEPAWDRFVEFASDWGQGLGRTLVPGHAGHELYPELDFREGDDVVLKTRFSAFIQGSSDLHERLQARGIDTIIVTGTVTNVCCESTARDAMMLNYKVHFVADANAARTDEEHNAALSNMMLWFSDVRTTDELINLVQHRM</sequence>
<keyword evidence="1 3" id="KW-0378">Hydrolase</keyword>
<dbReference type="Proteomes" id="UP001629367">
    <property type="component" value="Unassembled WGS sequence"/>
</dbReference>
<dbReference type="Pfam" id="PF00857">
    <property type="entry name" value="Isochorismatase"/>
    <property type="match status" value="1"/>
</dbReference>
<dbReference type="PANTHER" id="PTHR43540">
    <property type="entry name" value="PEROXYUREIDOACRYLATE/UREIDOACRYLATE AMIDOHYDROLASE-RELATED"/>
    <property type="match status" value="1"/>
</dbReference>
<evidence type="ECO:0000313" key="4">
    <source>
        <dbReference type="Proteomes" id="UP001629367"/>
    </source>
</evidence>
<protein>
    <submittedName>
        <fullName evidence="3">Cysteine hydrolase</fullName>
    </submittedName>
</protein>
<dbReference type="PANTHER" id="PTHR43540:SF6">
    <property type="entry name" value="ISOCHORISMATASE-LIKE DOMAIN-CONTAINING PROTEIN"/>
    <property type="match status" value="1"/>
</dbReference>
<dbReference type="InterPro" id="IPR050272">
    <property type="entry name" value="Isochorismatase-like_hydrls"/>
</dbReference>